<evidence type="ECO:0000259" key="3">
    <source>
        <dbReference type="Pfam" id="PF14771"/>
    </source>
</evidence>
<protein>
    <recommendedName>
        <fullName evidence="3">DUF4476 domain-containing protein</fullName>
    </recommendedName>
</protein>
<dbReference type="RefSeq" id="WP_188562242.1">
    <property type="nucleotide sequence ID" value="NZ_BMGY01000020.1"/>
</dbReference>
<feature type="compositionally biased region" description="Low complexity" evidence="1">
    <location>
        <begin position="121"/>
        <end position="137"/>
    </location>
</feature>
<feature type="chain" id="PRO_5045322629" description="DUF4476 domain-containing protein" evidence="2">
    <location>
        <begin position="22"/>
        <end position="312"/>
    </location>
</feature>
<accession>A0ABQ2A5J4</accession>
<keyword evidence="2" id="KW-0732">Signal</keyword>
<organism evidence="4 5">
    <name type="scientific">Hymenobacter frigidus</name>
    <dbReference type="NCBI Taxonomy" id="1524095"/>
    <lineage>
        <taxon>Bacteria</taxon>
        <taxon>Pseudomonadati</taxon>
        <taxon>Bacteroidota</taxon>
        <taxon>Cytophagia</taxon>
        <taxon>Cytophagales</taxon>
        <taxon>Hymenobacteraceae</taxon>
        <taxon>Hymenobacter</taxon>
    </lineage>
</organism>
<evidence type="ECO:0000313" key="4">
    <source>
        <dbReference type="EMBL" id="GGH86516.1"/>
    </source>
</evidence>
<dbReference type="InterPro" id="IPR028011">
    <property type="entry name" value="DUF4476"/>
</dbReference>
<name>A0ABQ2A5J4_9BACT</name>
<feature type="compositionally biased region" description="Gly residues" evidence="1">
    <location>
        <begin position="190"/>
        <end position="203"/>
    </location>
</feature>
<gene>
    <name evidence="4" type="ORF">GCM10011495_23270</name>
</gene>
<feature type="compositionally biased region" description="Acidic residues" evidence="1">
    <location>
        <begin position="175"/>
        <end position="187"/>
    </location>
</feature>
<feature type="region of interest" description="Disordered" evidence="1">
    <location>
        <begin position="121"/>
        <end position="214"/>
    </location>
</feature>
<evidence type="ECO:0000313" key="5">
    <source>
        <dbReference type="Proteomes" id="UP000637774"/>
    </source>
</evidence>
<evidence type="ECO:0000256" key="2">
    <source>
        <dbReference type="SAM" id="SignalP"/>
    </source>
</evidence>
<comment type="caution">
    <text evidence="4">The sequence shown here is derived from an EMBL/GenBank/DDBJ whole genome shotgun (WGS) entry which is preliminary data.</text>
</comment>
<proteinExistence type="predicted"/>
<feature type="signal peptide" evidence="2">
    <location>
        <begin position="1"/>
        <end position="21"/>
    </location>
</feature>
<feature type="compositionally biased region" description="Gly residues" evidence="1">
    <location>
        <begin position="157"/>
        <end position="173"/>
    </location>
</feature>
<keyword evidence="5" id="KW-1185">Reference proteome</keyword>
<reference evidence="5" key="1">
    <citation type="journal article" date="2019" name="Int. J. Syst. Evol. Microbiol.">
        <title>The Global Catalogue of Microorganisms (GCM) 10K type strain sequencing project: providing services to taxonomists for standard genome sequencing and annotation.</title>
        <authorList>
            <consortium name="The Broad Institute Genomics Platform"/>
            <consortium name="The Broad Institute Genome Sequencing Center for Infectious Disease"/>
            <person name="Wu L."/>
            <person name="Ma J."/>
        </authorList>
    </citation>
    <scope>NUCLEOTIDE SEQUENCE [LARGE SCALE GENOMIC DNA]</scope>
    <source>
        <strain evidence="5">CGMCC 1.14966</strain>
    </source>
</reference>
<evidence type="ECO:0000256" key="1">
    <source>
        <dbReference type="SAM" id="MobiDB-lite"/>
    </source>
</evidence>
<dbReference type="Pfam" id="PF14771">
    <property type="entry name" value="DUF4476"/>
    <property type="match status" value="1"/>
</dbReference>
<feature type="domain" description="DUF4476" evidence="3">
    <location>
        <begin position="217"/>
        <end position="302"/>
    </location>
</feature>
<dbReference type="EMBL" id="BMGY01000020">
    <property type="protein sequence ID" value="GGH86516.1"/>
    <property type="molecule type" value="Genomic_DNA"/>
</dbReference>
<dbReference type="Proteomes" id="UP000637774">
    <property type="component" value="Unassembled WGS sequence"/>
</dbReference>
<sequence length="312" mass="33285">MKKALLLALAGLFSAVAPALAHGPAPANVNFASERGVPFGLVLDGRPLTRGVARQVHVDQLVPGVHWADFSVPTAYGGVVRFRSRVWLEPGLETTFVLIARPGRPLGLRQVNAVALYGPNRGNGYGRSSSGPRYNSPAPYGQGNYSPNGPAPTYPQNGGGYYNNGSSNNGGNGSYDDDDDDGDDDYGNNDGTGHGNAPGGAGYYPGSATSSYRSIPPQEVEGLVQAVRQQRFEAGKLSTAKAALDQSALPTDDLKRLLLALDFEASRVELAKFAYPHVTDPQNFTRVYQTLNFESSKRDVEQAVSALEQEQR</sequence>